<reference evidence="3 4" key="1">
    <citation type="submission" date="2015-08" db="EMBL/GenBank/DDBJ databases">
        <title>Genomes of Paenibacillus riograndensis.</title>
        <authorList>
            <person name="Sant'Anna F.H."/>
            <person name="Souza R."/>
            <person name="Ambrosini A."/>
            <person name="Bach E."/>
            <person name="Fernandes G."/>
            <person name="Balsanelli E."/>
            <person name="Baura V.A."/>
            <person name="Pedrosa F.O."/>
            <person name="Souza E.M."/>
            <person name="Passaglia L."/>
        </authorList>
    </citation>
    <scope>NUCLEOTIDE SEQUENCE [LARGE SCALE GENOMIC DNA]</scope>
    <source>
        <strain evidence="3 4">CAS34</strain>
    </source>
</reference>
<keyword evidence="1" id="KW-0812">Transmembrane</keyword>
<dbReference type="SUPFAM" id="SSF55874">
    <property type="entry name" value="ATPase domain of HSP90 chaperone/DNA topoisomerase II/histidine kinase"/>
    <property type="match status" value="1"/>
</dbReference>
<dbReference type="Proteomes" id="UP000070475">
    <property type="component" value="Unassembled WGS sequence"/>
</dbReference>
<feature type="transmembrane region" description="Helical" evidence="1">
    <location>
        <begin position="121"/>
        <end position="146"/>
    </location>
</feature>
<dbReference type="EMBL" id="LIRB01000099">
    <property type="protein sequence ID" value="KWX80513.1"/>
    <property type="molecule type" value="Genomic_DNA"/>
</dbReference>
<dbReference type="InterPro" id="IPR036890">
    <property type="entry name" value="HATPase_C_sf"/>
</dbReference>
<dbReference type="Pfam" id="PF14501">
    <property type="entry name" value="HATPase_c_5"/>
    <property type="match status" value="1"/>
</dbReference>
<keyword evidence="1" id="KW-1133">Transmembrane helix</keyword>
<feature type="transmembrane region" description="Helical" evidence="1">
    <location>
        <begin position="81"/>
        <end position="101"/>
    </location>
</feature>
<dbReference type="Gene3D" id="3.30.565.10">
    <property type="entry name" value="Histidine kinase-like ATPase, C-terminal domain"/>
    <property type="match status" value="1"/>
</dbReference>
<evidence type="ECO:0000259" key="2">
    <source>
        <dbReference type="Pfam" id="PF14501"/>
    </source>
</evidence>
<dbReference type="PATRIC" id="fig|483937.3.peg.5400"/>
<evidence type="ECO:0000256" key="1">
    <source>
        <dbReference type="SAM" id="Phobius"/>
    </source>
</evidence>
<proteinExistence type="predicted"/>
<evidence type="ECO:0000313" key="3">
    <source>
        <dbReference type="EMBL" id="KWX80513.1"/>
    </source>
</evidence>
<sequence length="452" mass="51725">MLGLTHGFIFTFIESILQYWIIDVLLSCKIKGRKRLPVLIAAILTDSLLVQFCPVESPKLRTLLLIGTSLMIVQQLYKDSIFIKIFLVVLTNYVIIISDIIAGNLLSLAYRTGIDNMISEISGLTITFSVFSKMIAVVLMALYIRFFKKLDFNISTKYWVIMDLVVGFFVVVINFFMMVNRMLQHEGSLYSLSMFRISICFLLMSVLIIYLFGEICLFYQKEQHRYALDLQNRALEHQLAFQETAASDLKRIRHDIQNNLANIGYLLKENYIEESVKYINAITDTLEATKPVISSGNKYIDSILNYELALCKKRNIDVRFQIDTIPELGIPPTELSSIISNVLNNAIEANLKLAEQERYLSVKMFCYKNFLSIVVENPYNHTLLEAGGMLKTTKKNKLYHGQGLKSIRTSVHDCGGTFKYSYESNVFTSTIIIPLTKQNVGDALWSSRWQKS</sequence>
<feature type="transmembrane region" description="Helical" evidence="1">
    <location>
        <begin position="158"/>
        <end position="177"/>
    </location>
</feature>
<feature type="transmembrane region" description="Helical" evidence="1">
    <location>
        <begin position="6"/>
        <end position="26"/>
    </location>
</feature>
<dbReference type="CDD" id="cd16935">
    <property type="entry name" value="HATPase_AgrC-ComD-like"/>
    <property type="match status" value="1"/>
</dbReference>
<keyword evidence="1" id="KW-0472">Membrane</keyword>
<gene>
    <name evidence="3" type="ORF">AMQ84_03480</name>
</gene>
<keyword evidence="4" id="KW-1185">Reference proteome</keyword>
<dbReference type="AlphaFoldDB" id="A0A132UAZ1"/>
<comment type="caution">
    <text evidence="3">The sequence shown here is derived from an EMBL/GenBank/DDBJ whole genome shotgun (WGS) entry which is preliminary data.</text>
</comment>
<dbReference type="InterPro" id="IPR032834">
    <property type="entry name" value="NatK-like_C"/>
</dbReference>
<accession>A0A132UAZ1</accession>
<name>A0A132UAZ1_9BACL</name>
<organism evidence="3 4">
    <name type="scientific">Paenibacillus riograndensis</name>
    <dbReference type="NCBI Taxonomy" id="483937"/>
    <lineage>
        <taxon>Bacteria</taxon>
        <taxon>Bacillati</taxon>
        <taxon>Bacillota</taxon>
        <taxon>Bacilli</taxon>
        <taxon>Bacillales</taxon>
        <taxon>Paenibacillaceae</taxon>
        <taxon>Paenibacillus</taxon>
        <taxon>Paenibacillus sonchi group</taxon>
    </lineage>
</organism>
<protein>
    <recommendedName>
        <fullName evidence="2">Sensor histidine kinase NatK-like C-terminal domain-containing protein</fullName>
    </recommendedName>
</protein>
<feature type="transmembrane region" description="Helical" evidence="1">
    <location>
        <begin position="189"/>
        <end position="212"/>
    </location>
</feature>
<feature type="domain" description="Sensor histidine kinase NatK-like C-terminal" evidence="2">
    <location>
        <begin position="333"/>
        <end position="434"/>
    </location>
</feature>
<evidence type="ECO:0000313" key="4">
    <source>
        <dbReference type="Proteomes" id="UP000070475"/>
    </source>
</evidence>